<feature type="transmembrane region" description="Helical" evidence="1">
    <location>
        <begin position="80"/>
        <end position="101"/>
    </location>
</feature>
<feature type="transmembrane region" description="Helical" evidence="1">
    <location>
        <begin position="55"/>
        <end position="73"/>
    </location>
</feature>
<dbReference type="GeneID" id="300553172"/>
<keyword evidence="1" id="KW-0812">Transmembrane</keyword>
<keyword evidence="1" id="KW-1133">Transmembrane helix</keyword>
<evidence type="ECO:0000313" key="2">
    <source>
        <dbReference type="EMBL" id="KGM18755.1"/>
    </source>
</evidence>
<name>A0A0A2DHS1_9CORY</name>
<gene>
    <name evidence="2" type="ORF">MA47_05495</name>
</gene>
<keyword evidence="1" id="KW-0472">Membrane</keyword>
<dbReference type="RefSeq" id="WP_035114109.1">
    <property type="nucleotide sequence ID" value="NZ_CP047046.1"/>
</dbReference>
<reference evidence="2 3" key="1">
    <citation type="submission" date="2014-10" db="EMBL/GenBank/DDBJ databases">
        <title>Whole Genome sequence of Corynebacterium auriscanis strain CIP 106629.</title>
        <authorList>
            <person name="Hassan S.S."/>
            <person name="Jamal S.B."/>
            <person name="Tiwari S."/>
            <person name="Oliveira L.D.C."/>
            <person name="Souza F."/>
            <person name="Mariano D.C."/>
            <person name="Almeida S."/>
            <person name="Dorella F."/>
            <person name="Pereira F."/>
            <person name="Carvalho A."/>
            <person name="Leal C.A."/>
            <person name="Soares S.D.C."/>
            <person name="Figueiredo H.C."/>
            <person name="Silva A."/>
            <person name="Azevedo V.A."/>
        </authorList>
    </citation>
    <scope>NUCLEOTIDE SEQUENCE [LARGE SCALE GENOMIC DNA]</scope>
    <source>
        <strain evidence="2 3">CIP 106629</strain>
    </source>
</reference>
<evidence type="ECO:0000313" key="3">
    <source>
        <dbReference type="Proteomes" id="UP000030145"/>
    </source>
</evidence>
<evidence type="ECO:0000256" key="1">
    <source>
        <dbReference type="SAM" id="Phobius"/>
    </source>
</evidence>
<dbReference type="Proteomes" id="UP000030145">
    <property type="component" value="Unassembled WGS sequence"/>
</dbReference>
<dbReference type="EMBL" id="JRVJ01000005">
    <property type="protein sequence ID" value="KGM18755.1"/>
    <property type="molecule type" value="Genomic_DNA"/>
</dbReference>
<feature type="transmembrane region" description="Helical" evidence="1">
    <location>
        <begin position="141"/>
        <end position="160"/>
    </location>
</feature>
<comment type="caution">
    <text evidence="2">The sequence shown here is derived from an EMBL/GenBank/DDBJ whole genome shotgun (WGS) entry which is preliminary data.</text>
</comment>
<protein>
    <submittedName>
        <fullName evidence="2">Membrane protein</fullName>
    </submittedName>
</protein>
<dbReference type="AlphaFoldDB" id="A0A0A2DHS1"/>
<keyword evidence="3" id="KW-1185">Reference proteome</keyword>
<sequence>MNTVIVALHILTAILLIGPVAVSSSAYAPTFRKAAAGDAGATGALRFIFRTTRTYGLASLIVPTLGLIAFLTSEAARENYAFHAAILIAVIAWGFLLAVVIPTQRKGLIKLGALDPSDNPASDKEAAAVQKLSTEKVPGKAAMFGGIFNLLWIITAILMFV</sequence>
<organism evidence="2 3">
    <name type="scientific">Corynebacterium auriscanis</name>
    <dbReference type="NCBI Taxonomy" id="99807"/>
    <lineage>
        <taxon>Bacteria</taxon>
        <taxon>Bacillati</taxon>
        <taxon>Actinomycetota</taxon>
        <taxon>Actinomycetes</taxon>
        <taxon>Mycobacteriales</taxon>
        <taxon>Corynebacteriaceae</taxon>
        <taxon>Corynebacterium</taxon>
    </lineage>
</organism>
<accession>A0A0A2DHS1</accession>
<proteinExistence type="predicted"/>